<evidence type="ECO:0000313" key="9">
    <source>
        <dbReference type="EMBL" id="KAA0195283.1"/>
    </source>
</evidence>
<evidence type="ECO:0000256" key="7">
    <source>
        <dbReference type="SAM" id="Phobius"/>
    </source>
</evidence>
<keyword evidence="2" id="KW-0964">Secreted</keyword>
<feature type="disulfide bond" evidence="6">
    <location>
        <begin position="204"/>
        <end position="221"/>
    </location>
</feature>
<name>A0A8E0VLT5_9TREM</name>
<dbReference type="Proteomes" id="UP000728185">
    <property type="component" value="Unassembled WGS sequence"/>
</dbReference>
<organism evidence="9 10">
    <name type="scientific">Fasciolopsis buskii</name>
    <dbReference type="NCBI Taxonomy" id="27845"/>
    <lineage>
        <taxon>Eukaryota</taxon>
        <taxon>Metazoa</taxon>
        <taxon>Spiralia</taxon>
        <taxon>Lophotrochozoa</taxon>
        <taxon>Platyhelminthes</taxon>
        <taxon>Trematoda</taxon>
        <taxon>Digenea</taxon>
        <taxon>Plagiorchiida</taxon>
        <taxon>Echinostomata</taxon>
        <taxon>Echinostomatoidea</taxon>
        <taxon>Fasciolidae</taxon>
        <taxon>Fasciolopsis</taxon>
    </lineage>
</organism>
<accession>A0A8E0VLT5</accession>
<feature type="disulfide bond" evidence="6">
    <location>
        <begin position="199"/>
        <end position="209"/>
    </location>
</feature>
<protein>
    <recommendedName>
        <fullName evidence="8">EGF-like domain-containing protein</fullName>
    </recommendedName>
</protein>
<evidence type="ECO:0000259" key="8">
    <source>
        <dbReference type="PROSITE" id="PS50026"/>
    </source>
</evidence>
<feature type="disulfide bond" evidence="6">
    <location>
        <begin position="82"/>
        <end position="91"/>
    </location>
</feature>
<keyword evidence="7" id="KW-0812">Transmembrane</keyword>
<comment type="caution">
    <text evidence="9">The sequence shown here is derived from an EMBL/GenBank/DDBJ whole genome shotgun (WGS) entry which is preliminary data.</text>
</comment>
<dbReference type="InterPro" id="IPR000742">
    <property type="entry name" value="EGF"/>
</dbReference>
<proteinExistence type="predicted"/>
<reference evidence="9" key="1">
    <citation type="submission" date="2019-05" db="EMBL/GenBank/DDBJ databases">
        <title>Annotation for the trematode Fasciolopsis buski.</title>
        <authorList>
            <person name="Choi Y.-J."/>
        </authorList>
    </citation>
    <scope>NUCLEOTIDE SEQUENCE</scope>
    <source>
        <strain evidence="9">HT</strain>
        <tissue evidence="9">Whole worm</tissue>
    </source>
</reference>
<dbReference type="OrthoDB" id="6254976at2759"/>
<dbReference type="SUPFAM" id="SSF57196">
    <property type="entry name" value="EGF/Laminin"/>
    <property type="match status" value="1"/>
</dbReference>
<dbReference type="PANTHER" id="PTHR10740">
    <property type="entry name" value="TRANSFORMING GROWTH FACTOR ALPHA"/>
    <property type="match status" value="1"/>
</dbReference>
<evidence type="ECO:0000313" key="10">
    <source>
        <dbReference type="Proteomes" id="UP000728185"/>
    </source>
</evidence>
<dbReference type="GO" id="GO:0045840">
    <property type="term" value="P:positive regulation of mitotic nuclear division"/>
    <property type="evidence" value="ECO:0007669"/>
    <property type="project" value="TreeGrafter"/>
</dbReference>
<keyword evidence="4" id="KW-0732">Signal</keyword>
<evidence type="ECO:0000256" key="5">
    <source>
        <dbReference type="ARBA" id="ARBA00023157"/>
    </source>
</evidence>
<dbReference type="PANTHER" id="PTHR10740:SF14">
    <property type="entry name" value="EGF-LIKE DOMAIN-CONTAINING PROTEIN"/>
    <property type="match status" value="1"/>
</dbReference>
<feature type="transmembrane region" description="Helical" evidence="7">
    <location>
        <begin position="333"/>
        <end position="356"/>
    </location>
</feature>
<dbReference type="PROSITE" id="PS01186">
    <property type="entry name" value="EGF_2"/>
    <property type="match status" value="2"/>
</dbReference>
<evidence type="ECO:0000256" key="6">
    <source>
        <dbReference type="PROSITE-ProRule" id="PRU00076"/>
    </source>
</evidence>
<evidence type="ECO:0000256" key="4">
    <source>
        <dbReference type="ARBA" id="ARBA00022729"/>
    </source>
</evidence>
<dbReference type="GO" id="GO:0005576">
    <property type="term" value="C:extracellular region"/>
    <property type="evidence" value="ECO:0007669"/>
    <property type="project" value="UniProtKB-SubCell"/>
</dbReference>
<feature type="disulfide bond" evidence="6">
    <location>
        <begin position="223"/>
        <end position="232"/>
    </location>
</feature>
<keyword evidence="5 6" id="KW-1015">Disulfide bond</keyword>
<comment type="caution">
    <text evidence="6">Lacks conserved residue(s) required for the propagation of feature annotation.</text>
</comment>
<evidence type="ECO:0000256" key="1">
    <source>
        <dbReference type="ARBA" id="ARBA00004613"/>
    </source>
</evidence>
<keyword evidence="7" id="KW-1133">Transmembrane helix</keyword>
<keyword evidence="10" id="KW-1185">Reference proteome</keyword>
<dbReference type="GO" id="GO:0008284">
    <property type="term" value="P:positive regulation of cell population proliferation"/>
    <property type="evidence" value="ECO:0007669"/>
    <property type="project" value="TreeGrafter"/>
</dbReference>
<feature type="domain" description="EGF-like" evidence="8">
    <location>
        <begin position="195"/>
        <end position="233"/>
    </location>
</feature>
<keyword evidence="3 6" id="KW-0245">EGF-like domain</keyword>
<dbReference type="AlphaFoldDB" id="A0A8E0VLT5"/>
<gene>
    <name evidence="9" type="ORF">FBUS_08015</name>
</gene>
<dbReference type="SMART" id="SM00181">
    <property type="entry name" value="EGF"/>
    <property type="match status" value="2"/>
</dbReference>
<evidence type="ECO:0000256" key="2">
    <source>
        <dbReference type="ARBA" id="ARBA00022525"/>
    </source>
</evidence>
<sequence length="357" mass="39526">MTMLPGEGGFLKWALKESGYACDCAYQYRWVDTAVQCERTKDWVDQCKSSSSGSAHNLGPCNQTGTYQCTTDQNTGAAYCECNPGYTGARCEKMLDACVMSLVTYMYIDPKTGKKVRKTASGLEMCNVNMSGFQAATKMVLIRDDSEFSDSVPEEREIFVHSQCIPSLGTTGYRCHCEPPFTEDTTHPMPNCFKLTGPCDERLCLHGTCVASSGVNATSICVCNPGYDGSKCDHRADHWSVWSECLPICGKNRTRTRRRSTTIRDPSIWEPNFNDLAGLPNEMSDLELLSYPGELIQTEICPPRTGIQCPFYPNTPNYQSLAPTDTGCLELQAFLSLAIGMFLLIIGMTTCITRMVR</sequence>
<dbReference type="EMBL" id="LUCM01003806">
    <property type="protein sequence ID" value="KAA0195283.1"/>
    <property type="molecule type" value="Genomic_DNA"/>
</dbReference>
<keyword evidence="7" id="KW-0472">Membrane</keyword>
<evidence type="ECO:0000256" key="3">
    <source>
        <dbReference type="ARBA" id="ARBA00022536"/>
    </source>
</evidence>
<comment type="subcellular location">
    <subcellularLocation>
        <location evidence="1">Secreted</location>
    </subcellularLocation>
</comment>
<dbReference type="Gene3D" id="2.10.25.10">
    <property type="entry name" value="Laminin"/>
    <property type="match status" value="2"/>
</dbReference>
<feature type="domain" description="EGF-like" evidence="8">
    <location>
        <begin position="52"/>
        <end position="92"/>
    </location>
</feature>
<dbReference type="PROSITE" id="PS00022">
    <property type="entry name" value="EGF_1"/>
    <property type="match status" value="2"/>
</dbReference>
<dbReference type="GO" id="GO:0007173">
    <property type="term" value="P:epidermal growth factor receptor signaling pathway"/>
    <property type="evidence" value="ECO:0007669"/>
    <property type="project" value="TreeGrafter"/>
</dbReference>
<dbReference type="PROSITE" id="PS50026">
    <property type="entry name" value="EGF_3"/>
    <property type="match status" value="2"/>
</dbReference>